<reference evidence="3" key="1">
    <citation type="submission" date="2017-09" db="EMBL/GenBank/DDBJ databases">
        <title>Depth-based differentiation of microbial function through sediment-hosted aquifers and enrichment of novel symbionts in the deep terrestrial subsurface.</title>
        <authorList>
            <person name="Probst A.J."/>
            <person name="Ladd B."/>
            <person name="Jarett J.K."/>
            <person name="Geller-Mcgrath D.E."/>
            <person name="Sieber C.M.K."/>
            <person name="Emerson J.B."/>
            <person name="Anantharaman K."/>
            <person name="Thomas B.C."/>
            <person name="Malmstrom R."/>
            <person name="Stieglmeier M."/>
            <person name="Klingl A."/>
            <person name="Woyke T."/>
            <person name="Ryan C.M."/>
            <person name="Banfield J.F."/>
        </authorList>
    </citation>
    <scope>NUCLEOTIDE SEQUENCE [LARGE SCALE GENOMIC DNA]</scope>
</reference>
<dbReference type="Gene3D" id="3.30.230.10">
    <property type="match status" value="1"/>
</dbReference>
<organism evidence="2 3">
    <name type="scientific">Candidatus Tagabacteria bacterium CG10_big_fil_rev_8_21_14_0_10_40_13</name>
    <dbReference type="NCBI Taxonomy" id="1975022"/>
    <lineage>
        <taxon>Bacteria</taxon>
        <taxon>Candidatus Tagaibacteriota</taxon>
    </lineage>
</organism>
<dbReference type="InterPro" id="IPR014721">
    <property type="entry name" value="Ribsml_uS5_D2-typ_fold_subgr"/>
</dbReference>
<dbReference type="AlphaFoldDB" id="A0A2M8L976"/>
<evidence type="ECO:0000313" key="3">
    <source>
        <dbReference type="Proteomes" id="UP000230603"/>
    </source>
</evidence>
<dbReference type="GO" id="GO:0004252">
    <property type="term" value="F:serine-type endopeptidase activity"/>
    <property type="evidence" value="ECO:0007669"/>
    <property type="project" value="InterPro"/>
</dbReference>
<dbReference type="SUPFAM" id="SSF54211">
    <property type="entry name" value="Ribosomal protein S5 domain 2-like"/>
    <property type="match status" value="1"/>
</dbReference>
<comment type="caution">
    <text evidence="2">The sequence shown here is derived from an EMBL/GenBank/DDBJ whole genome shotgun (WGS) entry which is preliminary data.</text>
</comment>
<dbReference type="GO" id="GO:0004176">
    <property type="term" value="F:ATP-dependent peptidase activity"/>
    <property type="evidence" value="ECO:0007669"/>
    <property type="project" value="InterPro"/>
</dbReference>
<evidence type="ECO:0000259" key="1">
    <source>
        <dbReference type="Pfam" id="PF05362"/>
    </source>
</evidence>
<dbReference type="GO" id="GO:0006508">
    <property type="term" value="P:proteolysis"/>
    <property type="evidence" value="ECO:0007669"/>
    <property type="project" value="InterPro"/>
</dbReference>
<proteinExistence type="predicted"/>
<dbReference type="InterPro" id="IPR008269">
    <property type="entry name" value="Lon_proteolytic"/>
</dbReference>
<dbReference type="Pfam" id="PF05362">
    <property type="entry name" value="Lon_C"/>
    <property type="match status" value="1"/>
</dbReference>
<sequence length="77" mass="8779">MGLPRRTFEKVEEVPFGVAWGVAVSEHGGGKEFIMPRKNKNDLAEVPESVKKNLKIHLVETVDEVLDIVFPSRRRKH</sequence>
<feature type="domain" description="Lon proteolytic" evidence="1">
    <location>
        <begin position="26"/>
        <end position="70"/>
    </location>
</feature>
<evidence type="ECO:0000313" key="2">
    <source>
        <dbReference type="EMBL" id="PJE73164.1"/>
    </source>
</evidence>
<dbReference type="Proteomes" id="UP000230603">
    <property type="component" value="Unassembled WGS sequence"/>
</dbReference>
<accession>A0A2M8L976</accession>
<name>A0A2M8L976_9BACT</name>
<protein>
    <recommendedName>
        <fullName evidence="1">Lon proteolytic domain-containing protein</fullName>
    </recommendedName>
</protein>
<dbReference type="EMBL" id="PFEP01000021">
    <property type="protein sequence ID" value="PJE73164.1"/>
    <property type="molecule type" value="Genomic_DNA"/>
</dbReference>
<dbReference type="InterPro" id="IPR020568">
    <property type="entry name" value="Ribosomal_Su5_D2-typ_SF"/>
</dbReference>
<gene>
    <name evidence="2" type="ORF">COV00_01360</name>
</gene>